<reference evidence="7" key="1">
    <citation type="submission" date="2023-07" db="EMBL/GenBank/DDBJ databases">
        <title>draft genome sequence of fig (Ficus carica).</title>
        <authorList>
            <person name="Takahashi T."/>
            <person name="Nishimura K."/>
        </authorList>
    </citation>
    <scope>NUCLEOTIDE SEQUENCE</scope>
</reference>
<keyword evidence="3" id="KW-0804">Transcription</keyword>
<dbReference type="PANTHER" id="PTHR46834:SF1">
    <property type="entry name" value="TRANSCRIPTION FACTOR BHLH10"/>
    <property type="match status" value="1"/>
</dbReference>
<keyword evidence="4" id="KW-0539">Nucleus</keyword>
<dbReference type="SUPFAM" id="SSF47459">
    <property type="entry name" value="HLH, helix-loop-helix DNA-binding domain"/>
    <property type="match status" value="1"/>
</dbReference>
<gene>
    <name evidence="7" type="ORF">TIFTF001_038872</name>
</gene>
<evidence type="ECO:0000313" key="7">
    <source>
        <dbReference type="EMBL" id="GMN69828.1"/>
    </source>
</evidence>
<keyword evidence="2" id="KW-0805">Transcription regulation</keyword>
<comment type="caution">
    <text evidence="7">The sequence shown here is derived from an EMBL/GenBank/DDBJ whole genome shotgun (WGS) entry which is preliminary data.</text>
</comment>
<dbReference type="PANTHER" id="PTHR46834">
    <property type="entry name" value="TRANSCRIPTION FACTOR BHLH91"/>
    <property type="match status" value="1"/>
</dbReference>
<dbReference type="Pfam" id="PF00010">
    <property type="entry name" value="HLH"/>
    <property type="match status" value="1"/>
</dbReference>
<keyword evidence="8" id="KW-1185">Reference proteome</keyword>
<dbReference type="Gene3D" id="4.10.280.10">
    <property type="entry name" value="Helix-loop-helix DNA-binding domain"/>
    <property type="match status" value="1"/>
</dbReference>
<dbReference type="InterPro" id="IPR045896">
    <property type="entry name" value="MYC1-like_bHLH"/>
</dbReference>
<dbReference type="GO" id="GO:0046983">
    <property type="term" value="F:protein dimerization activity"/>
    <property type="evidence" value="ECO:0007669"/>
    <property type="project" value="InterPro"/>
</dbReference>
<dbReference type="EMBL" id="BTGU01000946">
    <property type="protein sequence ID" value="GMN69828.1"/>
    <property type="molecule type" value="Genomic_DNA"/>
</dbReference>
<dbReference type="SMART" id="SM00353">
    <property type="entry name" value="HLH"/>
    <property type="match status" value="1"/>
</dbReference>
<dbReference type="Proteomes" id="UP001187192">
    <property type="component" value="Unassembled WGS sequence"/>
</dbReference>
<dbReference type="Gramene" id="FCD_00029036-RA">
    <property type="protein sequence ID" value="FCD_00029036-RA:cds"/>
    <property type="gene ID" value="FCD_00029036"/>
</dbReference>
<name>A0AA88JAE3_FICCA</name>
<evidence type="ECO:0000256" key="1">
    <source>
        <dbReference type="ARBA" id="ARBA00004123"/>
    </source>
</evidence>
<dbReference type="InterPro" id="IPR011598">
    <property type="entry name" value="bHLH_dom"/>
</dbReference>
<dbReference type="GO" id="GO:0006355">
    <property type="term" value="P:regulation of DNA-templated transcription"/>
    <property type="evidence" value="ECO:0007669"/>
    <property type="project" value="InterPro"/>
</dbReference>
<organism evidence="7 8">
    <name type="scientific">Ficus carica</name>
    <name type="common">Common fig</name>
    <dbReference type="NCBI Taxonomy" id="3494"/>
    <lineage>
        <taxon>Eukaryota</taxon>
        <taxon>Viridiplantae</taxon>
        <taxon>Streptophyta</taxon>
        <taxon>Embryophyta</taxon>
        <taxon>Tracheophyta</taxon>
        <taxon>Spermatophyta</taxon>
        <taxon>Magnoliopsida</taxon>
        <taxon>eudicotyledons</taxon>
        <taxon>Gunneridae</taxon>
        <taxon>Pentapetalae</taxon>
        <taxon>rosids</taxon>
        <taxon>fabids</taxon>
        <taxon>Rosales</taxon>
        <taxon>Moraceae</taxon>
        <taxon>Ficeae</taxon>
        <taxon>Ficus</taxon>
    </lineage>
</organism>
<sequence length="345" mass="38553">MEELSNNHIHNPPIQEEHVSFYNTTHVQYSLGFPEAASVYDPSTSSLGHNLALPPQPAPLFKEFGRSGDVASASRNSGHGGKFGLFGSDGDEWEGLLGSFDKNNGVLLEFIMENNVGRFGRGNTGSTTNDRANPFATERQRRVQMSNKYITLRDLIPNPTKPDRASTVGDAIEYIKELTRTIHELNILVEKKRSCGRNQDRRTKCYKTDQDYDASRTSMTESSSDKNPVHADDQSHDHGQSLIKMFLRTSWLQRKSKDTEVDVRIIDDEVTVKLVQRRKINLLLVASKLLDQLRLEICLIAGGCVGDSYSFLFNTKIYEGSSLYASAIANKLIDVLDIQHAATSL</sequence>
<evidence type="ECO:0000256" key="3">
    <source>
        <dbReference type="ARBA" id="ARBA00023163"/>
    </source>
</evidence>
<dbReference type="InterPro" id="IPR036638">
    <property type="entry name" value="HLH_DNA-bd_sf"/>
</dbReference>
<evidence type="ECO:0000256" key="4">
    <source>
        <dbReference type="ARBA" id="ARBA00023242"/>
    </source>
</evidence>
<dbReference type="PROSITE" id="PS50888">
    <property type="entry name" value="BHLH"/>
    <property type="match status" value="1"/>
</dbReference>
<dbReference type="CDD" id="cd18918">
    <property type="entry name" value="bHLH_AtMYC1_like"/>
    <property type="match status" value="1"/>
</dbReference>
<dbReference type="GO" id="GO:0048658">
    <property type="term" value="P:anther wall tapetum development"/>
    <property type="evidence" value="ECO:0007669"/>
    <property type="project" value="InterPro"/>
</dbReference>
<feature type="compositionally biased region" description="Basic and acidic residues" evidence="5">
    <location>
        <begin position="223"/>
        <end position="237"/>
    </location>
</feature>
<accession>A0AA88JAE3</accession>
<comment type="subcellular location">
    <subcellularLocation>
        <location evidence="1">Nucleus</location>
    </subcellularLocation>
</comment>
<evidence type="ECO:0000256" key="2">
    <source>
        <dbReference type="ARBA" id="ARBA00023015"/>
    </source>
</evidence>
<feature type="region of interest" description="Disordered" evidence="5">
    <location>
        <begin position="206"/>
        <end position="237"/>
    </location>
</feature>
<proteinExistence type="predicted"/>
<evidence type="ECO:0000259" key="6">
    <source>
        <dbReference type="PROSITE" id="PS50888"/>
    </source>
</evidence>
<evidence type="ECO:0000256" key="5">
    <source>
        <dbReference type="SAM" id="MobiDB-lite"/>
    </source>
</evidence>
<feature type="domain" description="BHLH" evidence="6">
    <location>
        <begin position="129"/>
        <end position="178"/>
    </location>
</feature>
<protein>
    <recommendedName>
        <fullName evidence="6">BHLH domain-containing protein</fullName>
    </recommendedName>
</protein>
<evidence type="ECO:0000313" key="8">
    <source>
        <dbReference type="Proteomes" id="UP001187192"/>
    </source>
</evidence>
<dbReference type="AlphaFoldDB" id="A0AA88JAE3"/>
<dbReference type="GO" id="GO:0005634">
    <property type="term" value="C:nucleus"/>
    <property type="evidence" value="ECO:0007669"/>
    <property type="project" value="UniProtKB-SubCell"/>
</dbReference>
<dbReference type="InterPro" id="IPR045895">
    <property type="entry name" value="bHLH91-like"/>
</dbReference>